<dbReference type="GO" id="GO:0016645">
    <property type="term" value="F:oxidoreductase activity, acting on the CH-NH group of donors"/>
    <property type="evidence" value="ECO:0007669"/>
    <property type="project" value="InterPro"/>
</dbReference>
<organism evidence="14 15">
    <name type="scientific">Neptunomonas phycophila</name>
    <dbReference type="NCBI Taxonomy" id="1572645"/>
    <lineage>
        <taxon>Bacteria</taxon>
        <taxon>Pseudomonadati</taxon>
        <taxon>Pseudomonadota</taxon>
        <taxon>Gammaproteobacteria</taxon>
        <taxon>Oceanospirillales</taxon>
        <taxon>Oceanospirillaceae</taxon>
        <taxon>Neptunomonas</taxon>
    </lineage>
</organism>
<dbReference type="InterPro" id="IPR006076">
    <property type="entry name" value="FAD-dep_OxRdtase"/>
</dbReference>
<evidence type="ECO:0000256" key="4">
    <source>
        <dbReference type="ARBA" id="ARBA00022679"/>
    </source>
</evidence>
<evidence type="ECO:0000256" key="1">
    <source>
        <dbReference type="ARBA" id="ARBA00022490"/>
    </source>
</evidence>
<feature type="region of interest" description="FAD-dependent cmnm(5)s(2)U34 oxidoreductase" evidence="10">
    <location>
        <begin position="291"/>
        <end position="707"/>
    </location>
</feature>
<name>A0AAW7XPW6_9GAMM</name>
<comment type="subcellular location">
    <subcellularLocation>
        <location evidence="10">Cytoplasm</location>
    </subcellularLocation>
</comment>
<dbReference type="NCBIfam" id="NF002481">
    <property type="entry name" value="PRK01747.1-2"/>
    <property type="match status" value="1"/>
</dbReference>
<dbReference type="HAMAP" id="MF_01102">
    <property type="entry name" value="MnmC"/>
    <property type="match status" value="1"/>
</dbReference>
<reference evidence="14" key="1">
    <citation type="submission" date="2023-07" db="EMBL/GenBank/DDBJ databases">
        <title>Genome content predicts the carbon catabolic preferences of heterotrophic bacteria.</title>
        <authorList>
            <person name="Gralka M."/>
        </authorList>
    </citation>
    <scope>NUCLEOTIDE SEQUENCE</scope>
    <source>
        <strain evidence="14">I2M16</strain>
    </source>
</reference>
<keyword evidence="3 10" id="KW-0285">Flavoprotein</keyword>
<evidence type="ECO:0000313" key="14">
    <source>
        <dbReference type="EMBL" id="MDO6455358.1"/>
    </source>
</evidence>
<protein>
    <recommendedName>
        <fullName evidence="10">tRNA 5-methylaminomethyl-2-thiouridine biosynthesis bifunctional protein MnmC</fullName>
        <shortName evidence="10">tRNA mnm(5)s(2)U biosynthesis bifunctional protein</shortName>
    </recommendedName>
    <domain>
        <recommendedName>
            <fullName evidence="10">tRNA (mnm(5)s(2)U34)-methyltransferase</fullName>
            <ecNumber evidence="10">2.1.1.61</ecNumber>
        </recommendedName>
    </domain>
    <domain>
        <recommendedName>
            <fullName evidence="10">FAD-dependent cmnm(5)s(2)U34 oxidoreductase</fullName>
            <ecNumber evidence="10">1.5.-.-</ecNumber>
        </recommendedName>
    </domain>
</protein>
<keyword evidence="6 10" id="KW-0819">tRNA processing</keyword>
<dbReference type="EC" id="1.5.-.-" evidence="10"/>
<dbReference type="SUPFAM" id="SSF51905">
    <property type="entry name" value="FAD/NAD(P)-binding domain"/>
    <property type="match status" value="1"/>
</dbReference>
<comment type="similarity">
    <text evidence="10">In the N-terminal section; belongs to the methyltransferase superfamily. tRNA (mnm(5)s(2)U34)-methyltransferase family.</text>
</comment>
<comment type="function">
    <text evidence="10">Catalyzes the last two steps in the biosynthesis of 5-methylaminomethyl-2-thiouridine (mnm(5)s(2)U) at the wobble position (U34) in tRNA. Catalyzes the FAD-dependent demodification of cmnm(5)s(2)U34 to nm(5)s(2)U34, followed by the transfer of a methyl group from S-adenosyl-L-methionine to nm(5)s(2)U34, to form mnm(5)s(2)U34.</text>
</comment>
<dbReference type="RefSeq" id="WP_303552433.1">
    <property type="nucleotide sequence ID" value="NZ_JAUOPG010000016.1"/>
</dbReference>
<evidence type="ECO:0000256" key="3">
    <source>
        <dbReference type="ARBA" id="ARBA00022630"/>
    </source>
</evidence>
<feature type="region of interest" description="tRNA (mnm(5)s(2)U34)-methyltransferase" evidence="10">
    <location>
        <begin position="1"/>
        <end position="244"/>
    </location>
</feature>
<dbReference type="Gene3D" id="3.50.50.60">
    <property type="entry name" value="FAD/NAD(P)-binding domain"/>
    <property type="match status" value="1"/>
</dbReference>
<dbReference type="InterPro" id="IPR036188">
    <property type="entry name" value="FAD/NAD-bd_sf"/>
</dbReference>
<evidence type="ECO:0000256" key="7">
    <source>
        <dbReference type="ARBA" id="ARBA00022827"/>
    </source>
</evidence>
<evidence type="ECO:0000256" key="6">
    <source>
        <dbReference type="ARBA" id="ARBA00022694"/>
    </source>
</evidence>
<keyword evidence="2 10" id="KW-0489">Methyltransferase</keyword>
<evidence type="ECO:0000256" key="11">
    <source>
        <dbReference type="SAM" id="MobiDB-lite"/>
    </source>
</evidence>
<evidence type="ECO:0000256" key="8">
    <source>
        <dbReference type="ARBA" id="ARBA00023002"/>
    </source>
</evidence>
<keyword evidence="9 10" id="KW-0511">Multifunctional enzyme</keyword>
<dbReference type="GO" id="GO:0050660">
    <property type="term" value="F:flavin adenine dinucleotide binding"/>
    <property type="evidence" value="ECO:0007669"/>
    <property type="project" value="UniProtKB-UniRule"/>
</dbReference>
<dbReference type="NCBIfam" id="TIGR03197">
    <property type="entry name" value="MnmC_Cterm"/>
    <property type="match status" value="1"/>
</dbReference>
<dbReference type="InterPro" id="IPR029063">
    <property type="entry name" value="SAM-dependent_MTases_sf"/>
</dbReference>
<dbReference type="NCBIfam" id="NF033855">
    <property type="entry name" value="tRNA_MNMC2"/>
    <property type="match status" value="1"/>
</dbReference>
<feature type="domain" description="MnmC-like methyltransferase" evidence="13">
    <location>
        <begin position="114"/>
        <end position="242"/>
    </location>
</feature>
<dbReference type="Gene3D" id="3.30.9.10">
    <property type="entry name" value="D-Amino Acid Oxidase, subunit A, domain 2"/>
    <property type="match status" value="1"/>
</dbReference>
<dbReference type="GO" id="GO:0004808">
    <property type="term" value="F:tRNA (5-methylaminomethyl-2-thiouridylate)(34)-methyltransferase activity"/>
    <property type="evidence" value="ECO:0007669"/>
    <property type="project" value="UniProtKB-EC"/>
</dbReference>
<keyword evidence="5 10" id="KW-0949">S-adenosyl-L-methionine</keyword>
<dbReference type="InterPro" id="IPR008471">
    <property type="entry name" value="MnmC-like_methylTransf"/>
</dbReference>
<dbReference type="Pfam" id="PF01266">
    <property type="entry name" value="DAO"/>
    <property type="match status" value="1"/>
</dbReference>
<feature type="domain" description="FAD dependent oxidoreductase" evidence="12">
    <location>
        <begin position="287"/>
        <end position="673"/>
    </location>
</feature>
<dbReference type="Proteomes" id="UP001169862">
    <property type="component" value="Unassembled WGS sequence"/>
</dbReference>
<evidence type="ECO:0000313" key="15">
    <source>
        <dbReference type="Proteomes" id="UP001169862"/>
    </source>
</evidence>
<comment type="catalytic activity">
    <reaction evidence="10">
        <text>5-aminomethyl-2-thiouridine(34) in tRNA + S-adenosyl-L-methionine = 5-methylaminomethyl-2-thiouridine(34) in tRNA + S-adenosyl-L-homocysteine + H(+)</text>
        <dbReference type="Rhea" id="RHEA:19569"/>
        <dbReference type="Rhea" id="RHEA-COMP:10195"/>
        <dbReference type="Rhea" id="RHEA-COMP:10197"/>
        <dbReference type="ChEBI" id="CHEBI:15378"/>
        <dbReference type="ChEBI" id="CHEBI:57856"/>
        <dbReference type="ChEBI" id="CHEBI:59789"/>
        <dbReference type="ChEBI" id="CHEBI:74454"/>
        <dbReference type="ChEBI" id="CHEBI:74455"/>
        <dbReference type="EC" id="2.1.1.61"/>
    </reaction>
</comment>
<dbReference type="PANTHER" id="PTHR13847">
    <property type="entry name" value="SARCOSINE DEHYDROGENASE-RELATED"/>
    <property type="match status" value="1"/>
</dbReference>
<feature type="region of interest" description="Disordered" evidence="11">
    <location>
        <begin position="512"/>
        <end position="531"/>
    </location>
</feature>
<evidence type="ECO:0000256" key="9">
    <source>
        <dbReference type="ARBA" id="ARBA00023268"/>
    </source>
</evidence>
<evidence type="ECO:0000256" key="10">
    <source>
        <dbReference type="HAMAP-Rule" id="MF_01102"/>
    </source>
</evidence>
<dbReference type="Pfam" id="PF05430">
    <property type="entry name" value="Methyltransf_30"/>
    <property type="match status" value="1"/>
</dbReference>
<dbReference type="EMBL" id="JAUOPG010000016">
    <property type="protein sequence ID" value="MDO6455358.1"/>
    <property type="molecule type" value="Genomic_DNA"/>
</dbReference>
<comment type="caution">
    <text evidence="14">The sequence shown here is derived from an EMBL/GenBank/DDBJ whole genome shotgun (WGS) entry which is preliminary data.</text>
</comment>
<dbReference type="InterPro" id="IPR023032">
    <property type="entry name" value="tRNA_MAMT_biosynth_bifunc_MnmC"/>
</dbReference>
<keyword evidence="1 10" id="KW-0963">Cytoplasm</keyword>
<dbReference type="GO" id="GO:0032259">
    <property type="term" value="P:methylation"/>
    <property type="evidence" value="ECO:0007669"/>
    <property type="project" value="UniProtKB-KW"/>
</dbReference>
<dbReference type="InterPro" id="IPR017610">
    <property type="entry name" value="tRNA_S-uridine_synth_MnmC_C"/>
</dbReference>
<dbReference type="EC" id="2.1.1.61" evidence="10"/>
<dbReference type="GO" id="GO:0002097">
    <property type="term" value="P:tRNA wobble base modification"/>
    <property type="evidence" value="ECO:0007669"/>
    <property type="project" value="UniProtKB-UniRule"/>
</dbReference>
<keyword evidence="7 10" id="KW-0274">FAD</keyword>
<evidence type="ECO:0000259" key="12">
    <source>
        <dbReference type="Pfam" id="PF01266"/>
    </source>
</evidence>
<evidence type="ECO:0000256" key="5">
    <source>
        <dbReference type="ARBA" id="ARBA00022691"/>
    </source>
</evidence>
<dbReference type="GO" id="GO:0005737">
    <property type="term" value="C:cytoplasm"/>
    <property type="evidence" value="ECO:0007669"/>
    <property type="project" value="UniProtKB-SubCell"/>
</dbReference>
<sequence length="707" mass="78105">MQPRNAQLIWPNGKPRSETFDDIYFNEHDNTAETEHVFIKGNNLPARLDTGLFKHHFLSVGETGFGTGTNLFCLLALIDRCHKQATQRLYFLSTELFPLTHADLEHALTSFPAFAAYTQQLLDQYPPAIKGMHRFILNNGRCYLTLCLGDATQSFEQLSPQHNRVDAWFLDGFAPAKNPAMWSPDLFAAISRLSHTNEELALATHFSTFTIAGTVRRGLQQEGFLVERATGHGTKRDMQKGYFVGHSTLPFNTEHPWVNDVPQPTPKPPRLPTPWFTLPSPAKAPEHVVIIGAGLAGCTTAEALARRGVRVTLLEQGDEICQQASGNRQGALYAKLPVDPTLSGELHLTGLEYTLRLLKIHHLLDGKRADQCGLLQLATSEKEAQRQQHLLANNALSQAVVKAVTAEEASRIANTAIPHSGLFFPRAGWVYPKALCEALIDHPLVTLTTHAKVTELNLQPCPTEATTDAQRWQIISHQGELTADAVVVANAHDAKTLTPLSQLPLKPIRGQVSSVPVAPQAPDNDQETTSDTKHSLNTIICGDGYCCPAVENNLYFGATFDLHKVTDEVRPEDHDYNLNSLGKMAPKLADSLPPTNQWHAKVGFRCATPDYMPIAGPAPDFDAYVSRYNKLRNDRKWPFEESPAPLQPNLYLTMGHGSKGLITAPLCAEYLACLITGEPLPIHKPMTDALHPARFIIKDLIRNKIGR</sequence>
<dbReference type="AlphaFoldDB" id="A0AAW7XPW6"/>
<dbReference type="SUPFAM" id="SSF54373">
    <property type="entry name" value="FAD-linked reductases, C-terminal domain"/>
    <property type="match status" value="1"/>
</dbReference>
<accession>A0AAW7XPW6</accession>
<keyword evidence="8 10" id="KW-0560">Oxidoreductase</keyword>
<dbReference type="PANTHER" id="PTHR13847:SF283">
    <property type="entry name" value="TRNA 5-METHYLAMINOMETHYL-2-THIOURIDINE BIOSYNTHESIS BIFUNCTIONAL PROTEIN MNMC"/>
    <property type="match status" value="1"/>
</dbReference>
<dbReference type="InterPro" id="IPR047785">
    <property type="entry name" value="tRNA_MNMC2"/>
</dbReference>
<gene>
    <name evidence="10 14" type="primary">mnmC</name>
    <name evidence="14" type="ORF">Q4490_17490</name>
</gene>
<comment type="similarity">
    <text evidence="10">In the C-terminal section; belongs to the DAO family.</text>
</comment>
<comment type="cofactor">
    <cofactor evidence="10">
        <name>FAD</name>
        <dbReference type="ChEBI" id="CHEBI:57692"/>
    </cofactor>
</comment>
<proteinExistence type="inferred from homology"/>
<evidence type="ECO:0000256" key="2">
    <source>
        <dbReference type="ARBA" id="ARBA00022603"/>
    </source>
</evidence>
<dbReference type="Gene3D" id="3.40.50.150">
    <property type="entry name" value="Vaccinia Virus protein VP39"/>
    <property type="match status" value="1"/>
</dbReference>
<evidence type="ECO:0000259" key="13">
    <source>
        <dbReference type="Pfam" id="PF05430"/>
    </source>
</evidence>
<keyword evidence="4 10" id="KW-0808">Transferase</keyword>